<dbReference type="PROSITE" id="PS50043">
    <property type="entry name" value="HTH_LUXR_2"/>
    <property type="match status" value="1"/>
</dbReference>
<dbReference type="EMBL" id="JAFKCS010000498">
    <property type="protein sequence ID" value="MBN7823216.1"/>
    <property type="molecule type" value="Genomic_DNA"/>
</dbReference>
<dbReference type="PROSITE" id="PS00622">
    <property type="entry name" value="HTH_LUXR_1"/>
    <property type="match status" value="1"/>
</dbReference>
<dbReference type="RefSeq" id="WP_206596988.1">
    <property type="nucleotide sequence ID" value="NZ_JAFKCS010000498.1"/>
</dbReference>
<dbReference type="SUPFAM" id="SSF46894">
    <property type="entry name" value="C-terminal effector domain of the bipartite response regulators"/>
    <property type="match status" value="1"/>
</dbReference>
<evidence type="ECO:0000313" key="5">
    <source>
        <dbReference type="EMBL" id="MBN7823216.1"/>
    </source>
</evidence>
<dbReference type="CDD" id="cd06170">
    <property type="entry name" value="LuxR_C_like"/>
    <property type="match status" value="1"/>
</dbReference>
<dbReference type="SMART" id="SM00421">
    <property type="entry name" value="HTH_LUXR"/>
    <property type="match status" value="1"/>
</dbReference>
<gene>
    <name evidence="5" type="ORF">J0A65_25350</name>
</gene>
<keyword evidence="2" id="KW-0238">DNA-binding</keyword>
<dbReference type="Gene3D" id="1.10.10.10">
    <property type="entry name" value="Winged helix-like DNA-binding domain superfamily/Winged helix DNA-binding domain"/>
    <property type="match status" value="1"/>
</dbReference>
<keyword evidence="6" id="KW-1185">Reference proteome</keyword>
<dbReference type="InterPro" id="IPR036388">
    <property type="entry name" value="WH-like_DNA-bd_sf"/>
</dbReference>
<dbReference type="InterPro" id="IPR016032">
    <property type="entry name" value="Sig_transdc_resp-reg_C-effctor"/>
</dbReference>
<sequence length="68" mass="7572">ELTERERQTLALISEGFSNKLIARQLGISEGTVKVYVKHLLSKLNLRSRLELAAWAHRSQLIDGAGGQ</sequence>
<dbReference type="PANTHER" id="PTHR44688">
    <property type="entry name" value="DNA-BINDING TRANSCRIPTIONAL ACTIVATOR DEVR_DOSR"/>
    <property type="match status" value="1"/>
</dbReference>
<protein>
    <submittedName>
        <fullName evidence="5">Winged helix-turn-helix transcriptional regulator</fullName>
    </submittedName>
</protein>
<comment type="caution">
    <text evidence="5">The sequence shown here is derived from an EMBL/GenBank/DDBJ whole genome shotgun (WGS) entry which is preliminary data.</text>
</comment>
<organism evidence="5 6">
    <name type="scientific">Bowmanella yangjiangensis</name>
    <dbReference type="NCBI Taxonomy" id="2811230"/>
    <lineage>
        <taxon>Bacteria</taxon>
        <taxon>Pseudomonadati</taxon>
        <taxon>Pseudomonadota</taxon>
        <taxon>Gammaproteobacteria</taxon>
        <taxon>Alteromonadales</taxon>
        <taxon>Alteromonadaceae</taxon>
        <taxon>Bowmanella</taxon>
    </lineage>
</organism>
<keyword evidence="3" id="KW-0804">Transcription</keyword>
<evidence type="ECO:0000256" key="3">
    <source>
        <dbReference type="ARBA" id="ARBA00023163"/>
    </source>
</evidence>
<name>A0ABS3D499_9ALTE</name>
<accession>A0ABS3D499</accession>
<evidence type="ECO:0000256" key="2">
    <source>
        <dbReference type="ARBA" id="ARBA00023125"/>
    </source>
</evidence>
<dbReference type="PRINTS" id="PR00038">
    <property type="entry name" value="HTHLUXR"/>
</dbReference>
<dbReference type="Proteomes" id="UP000663992">
    <property type="component" value="Unassembled WGS sequence"/>
</dbReference>
<reference evidence="5 6" key="1">
    <citation type="submission" date="2021-03" db="EMBL/GenBank/DDBJ databases">
        <title>novel species isolated from a fishpond in China.</title>
        <authorList>
            <person name="Lu H."/>
            <person name="Cai Z."/>
        </authorList>
    </citation>
    <scope>NUCLEOTIDE SEQUENCE [LARGE SCALE GENOMIC DNA]</scope>
    <source>
        <strain evidence="5 6">Y57</strain>
    </source>
</reference>
<feature type="domain" description="HTH luxR-type" evidence="4">
    <location>
        <begin position="1"/>
        <end position="60"/>
    </location>
</feature>
<proteinExistence type="predicted"/>
<evidence type="ECO:0000313" key="6">
    <source>
        <dbReference type="Proteomes" id="UP000663992"/>
    </source>
</evidence>
<feature type="non-terminal residue" evidence="5">
    <location>
        <position position="1"/>
    </location>
</feature>
<dbReference type="Pfam" id="PF00196">
    <property type="entry name" value="GerE"/>
    <property type="match status" value="1"/>
</dbReference>
<evidence type="ECO:0000256" key="1">
    <source>
        <dbReference type="ARBA" id="ARBA00023015"/>
    </source>
</evidence>
<dbReference type="InterPro" id="IPR000792">
    <property type="entry name" value="Tscrpt_reg_LuxR_C"/>
</dbReference>
<evidence type="ECO:0000259" key="4">
    <source>
        <dbReference type="PROSITE" id="PS50043"/>
    </source>
</evidence>
<keyword evidence="1" id="KW-0805">Transcription regulation</keyword>
<dbReference type="PANTHER" id="PTHR44688:SF16">
    <property type="entry name" value="DNA-BINDING TRANSCRIPTIONAL ACTIVATOR DEVR_DOSR"/>
    <property type="match status" value="1"/>
</dbReference>